<protein>
    <submittedName>
        <fullName evidence="6">Helix-turn-helix transcriptional regulator</fullName>
    </submittedName>
</protein>
<dbReference type="PROSITE" id="PS00041">
    <property type="entry name" value="HTH_ARAC_FAMILY_1"/>
    <property type="match status" value="1"/>
</dbReference>
<dbReference type="InterPro" id="IPR009057">
    <property type="entry name" value="Homeodomain-like_sf"/>
</dbReference>
<feature type="transmembrane region" description="Helical" evidence="4">
    <location>
        <begin position="102"/>
        <end position="120"/>
    </location>
</feature>
<dbReference type="GO" id="GO:0043565">
    <property type="term" value="F:sequence-specific DNA binding"/>
    <property type="evidence" value="ECO:0007669"/>
    <property type="project" value="InterPro"/>
</dbReference>
<dbReference type="InterPro" id="IPR018060">
    <property type="entry name" value="HTH_AraC"/>
</dbReference>
<dbReference type="PANTHER" id="PTHR43280">
    <property type="entry name" value="ARAC-FAMILY TRANSCRIPTIONAL REGULATOR"/>
    <property type="match status" value="1"/>
</dbReference>
<evidence type="ECO:0000256" key="1">
    <source>
        <dbReference type="ARBA" id="ARBA00023015"/>
    </source>
</evidence>
<dbReference type="AlphaFoldDB" id="A0A7Y0Q6B9"/>
<accession>A0A7Y0Q6B9</accession>
<evidence type="ECO:0000259" key="5">
    <source>
        <dbReference type="PROSITE" id="PS01124"/>
    </source>
</evidence>
<keyword evidence="2" id="KW-0238">DNA-binding</keyword>
<keyword evidence="4" id="KW-1133">Transmembrane helix</keyword>
<dbReference type="Gene3D" id="1.10.10.60">
    <property type="entry name" value="Homeodomain-like"/>
    <property type="match status" value="2"/>
</dbReference>
<dbReference type="PANTHER" id="PTHR43280:SF29">
    <property type="entry name" value="ARAC-FAMILY TRANSCRIPTIONAL REGULATOR"/>
    <property type="match status" value="1"/>
</dbReference>
<dbReference type="RefSeq" id="WP_169073948.1">
    <property type="nucleotide sequence ID" value="NZ_JABBXH010000001.1"/>
</dbReference>
<comment type="caution">
    <text evidence="6">The sequence shown here is derived from an EMBL/GenBank/DDBJ whole genome shotgun (WGS) entry which is preliminary data.</text>
</comment>
<keyword evidence="4" id="KW-0472">Membrane</keyword>
<sequence length="397" mass="44394">MDESLLLALNISTLAIIIFSAHLLILRASERHAYLPLAICLLAIGIVICQPTLASVAKPWQPTILIFSLPAILLIAPTFWLYVVGITAETPWQFQDASKRHFIPALIGCAVSLLALFVPYDVQYALLIEGNENILKSTSEMIRYIAYGTLIATLLLVLGWVIQSGIYFYKVVKRLTQYRQHLKDLFASTESKEIRWLSWLLLAVGVVWTATAVNIVLDNLVFATQLNAGIAGSVILVMIWSIALWGLRQKPGFEELYDSKEQLPIGLTNSEPSQSKYQRSALDEAHASQIANKIENAMHNDRLYLDASLSLQKLAKHISTSPNYISQTLNESLGANFFDYVNKYRVEAAKQMLLESNDTVLNIAMNVGFNAKSSFYAAFKKETQLTPSQFRKSMNQS</sequence>
<evidence type="ECO:0000313" key="6">
    <source>
        <dbReference type="EMBL" id="NMP30662.1"/>
    </source>
</evidence>
<evidence type="ECO:0000256" key="2">
    <source>
        <dbReference type="ARBA" id="ARBA00023125"/>
    </source>
</evidence>
<keyword evidence="1" id="KW-0805">Transcription regulation</keyword>
<name>A0A7Y0Q6B9_9GAMM</name>
<organism evidence="6 7">
    <name type="scientific">Thalassotalea algicola</name>
    <dbReference type="NCBI Taxonomy" id="2716224"/>
    <lineage>
        <taxon>Bacteria</taxon>
        <taxon>Pseudomonadati</taxon>
        <taxon>Pseudomonadota</taxon>
        <taxon>Gammaproteobacteria</taxon>
        <taxon>Alteromonadales</taxon>
        <taxon>Colwelliaceae</taxon>
        <taxon>Thalassotalea</taxon>
    </lineage>
</organism>
<dbReference type="SUPFAM" id="SSF46689">
    <property type="entry name" value="Homeodomain-like"/>
    <property type="match status" value="1"/>
</dbReference>
<dbReference type="GO" id="GO:0003700">
    <property type="term" value="F:DNA-binding transcription factor activity"/>
    <property type="evidence" value="ECO:0007669"/>
    <property type="project" value="InterPro"/>
</dbReference>
<gene>
    <name evidence="6" type="ORF">HII17_03720</name>
</gene>
<keyword evidence="7" id="KW-1185">Reference proteome</keyword>
<feature type="transmembrane region" description="Helical" evidence="4">
    <location>
        <begin position="6"/>
        <end position="26"/>
    </location>
</feature>
<feature type="transmembrane region" description="Helical" evidence="4">
    <location>
        <begin position="229"/>
        <end position="247"/>
    </location>
</feature>
<proteinExistence type="predicted"/>
<evidence type="ECO:0000313" key="7">
    <source>
        <dbReference type="Proteomes" id="UP000568664"/>
    </source>
</evidence>
<feature type="transmembrane region" description="Helical" evidence="4">
    <location>
        <begin position="60"/>
        <end position="82"/>
    </location>
</feature>
<keyword evidence="3" id="KW-0804">Transcription</keyword>
<dbReference type="InterPro" id="IPR018062">
    <property type="entry name" value="HTH_AraC-typ_CS"/>
</dbReference>
<feature type="transmembrane region" description="Helical" evidence="4">
    <location>
        <begin position="33"/>
        <end position="54"/>
    </location>
</feature>
<dbReference type="PROSITE" id="PS01124">
    <property type="entry name" value="HTH_ARAC_FAMILY_2"/>
    <property type="match status" value="1"/>
</dbReference>
<dbReference type="Proteomes" id="UP000568664">
    <property type="component" value="Unassembled WGS sequence"/>
</dbReference>
<feature type="transmembrane region" description="Helical" evidence="4">
    <location>
        <begin position="144"/>
        <end position="169"/>
    </location>
</feature>
<feature type="domain" description="HTH araC/xylS-type" evidence="5">
    <location>
        <begin position="288"/>
        <end position="393"/>
    </location>
</feature>
<dbReference type="Pfam" id="PF12833">
    <property type="entry name" value="HTH_18"/>
    <property type="match status" value="1"/>
</dbReference>
<evidence type="ECO:0000256" key="4">
    <source>
        <dbReference type="SAM" id="Phobius"/>
    </source>
</evidence>
<feature type="transmembrane region" description="Helical" evidence="4">
    <location>
        <begin position="196"/>
        <end position="217"/>
    </location>
</feature>
<dbReference type="SMART" id="SM00342">
    <property type="entry name" value="HTH_ARAC"/>
    <property type="match status" value="1"/>
</dbReference>
<reference evidence="6 7" key="1">
    <citation type="submission" date="2020-04" db="EMBL/GenBank/DDBJ databases">
        <title>Thalassotalea sp. M1531, isolated from the surface of marine red alga.</title>
        <authorList>
            <person name="Pang L."/>
            <person name="Lu D.-C."/>
        </authorList>
    </citation>
    <scope>NUCLEOTIDE SEQUENCE [LARGE SCALE GENOMIC DNA]</scope>
    <source>
        <strain evidence="6 7">M1531</strain>
    </source>
</reference>
<dbReference type="EMBL" id="JABBXH010000001">
    <property type="protein sequence ID" value="NMP30662.1"/>
    <property type="molecule type" value="Genomic_DNA"/>
</dbReference>
<evidence type="ECO:0000256" key="3">
    <source>
        <dbReference type="ARBA" id="ARBA00023163"/>
    </source>
</evidence>
<keyword evidence="4" id="KW-0812">Transmembrane</keyword>